<reference evidence="3" key="1">
    <citation type="submission" date="2018-05" db="EMBL/GenBank/DDBJ databases">
        <authorList>
            <person name="Lanie J.A."/>
            <person name="Ng W.-L."/>
            <person name="Kazmierczak K.M."/>
            <person name="Andrzejewski T.M."/>
            <person name="Davidsen T.M."/>
            <person name="Wayne K.J."/>
            <person name="Tettelin H."/>
            <person name="Glass J.I."/>
            <person name="Rusch D."/>
            <person name="Podicherti R."/>
            <person name="Tsui H.-C.T."/>
            <person name="Winkler M.E."/>
        </authorList>
    </citation>
    <scope>NUCLEOTIDE SEQUENCE</scope>
</reference>
<dbReference type="InterPro" id="IPR049712">
    <property type="entry name" value="Poly_export"/>
</dbReference>
<gene>
    <name evidence="3" type="ORF">METZ01_LOCUS349681</name>
</gene>
<protein>
    <recommendedName>
        <fullName evidence="4">Soluble ligand binding domain-containing protein</fullName>
    </recommendedName>
</protein>
<dbReference type="InterPro" id="IPR019554">
    <property type="entry name" value="Soluble_ligand-bd"/>
</dbReference>
<evidence type="ECO:0000313" key="3">
    <source>
        <dbReference type="EMBL" id="SVC96827.1"/>
    </source>
</evidence>
<dbReference type="PANTHER" id="PTHR33619:SF3">
    <property type="entry name" value="POLYSACCHARIDE EXPORT PROTEIN GFCE-RELATED"/>
    <property type="match status" value="1"/>
</dbReference>
<evidence type="ECO:0000259" key="2">
    <source>
        <dbReference type="Pfam" id="PF22461"/>
    </source>
</evidence>
<dbReference type="AlphaFoldDB" id="A0A382RI56"/>
<sequence>INLKQISTGVKTVEVSGEVYFSGVYPISENQTLGELITRAGGITENGSAEGAYFQRQSLKEAEIQRLKSAKNELKRKILLSSQSGGLGQNALDNNSITQLTSLIVGDTGENEVMGRLVVDIDSIINGSAEDVILEDGDTLHIPTIRQSVAVIGEVYVANSHLYRQGLSIEDYINLSGGINAYADEDNIYIIKSDGSIIAPTTSQFSRVTTRASGLNPGDTIVVPLEVQPFSGIRATTELTQIIYQMALAAAAVNSF</sequence>
<dbReference type="Pfam" id="PF22461">
    <property type="entry name" value="SLBB_2"/>
    <property type="match status" value="1"/>
</dbReference>
<dbReference type="EMBL" id="UINC01121566">
    <property type="protein sequence ID" value="SVC96827.1"/>
    <property type="molecule type" value="Genomic_DNA"/>
</dbReference>
<proteinExistence type="predicted"/>
<dbReference type="PANTHER" id="PTHR33619">
    <property type="entry name" value="POLYSACCHARIDE EXPORT PROTEIN GFCE-RELATED"/>
    <property type="match status" value="1"/>
</dbReference>
<dbReference type="InterPro" id="IPR054765">
    <property type="entry name" value="SLBB_dom"/>
</dbReference>
<evidence type="ECO:0000259" key="1">
    <source>
        <dbReference type="Pfam" id="PF10531"/>
    </source>
</evidence>
<feature type="non-terminal residue" evidence="3">
    <location>
        <position position="1"/>
    </location>
</feature>
<accession>A0A382RI56</accession>
<dbReference type="Pfam" id="PF10531">
    <property type="entry name" value="SLBB"/>
    <property type="match status" value="1"/>
</dbReference>
<name>A0A382RI56_9ZZZZ</name>
<feature type="domain" description="SLBB" evidence="2">
    <location>
        <begin position="11"/>
        <end position="81"/>
    </location>
</feature>
<evidence type="ECO:0008006" key="4">
    <source>
        <dbReference type="Google" id="ProtNLM"/>
    </source>
</evidence>
<dbReference type="GO" id="GO:0015159">
    <property type="term" value="F:polysaccharide transmembrane transporter activity"/>
    <property type="evidence" value="ECO:0007669"/>
    <property type="project" value="InterPro"/>
</dbReference>
<dbReference type="Gene3D" id="3.10.560.10">
    <property type="entry name" value="Outer membrane lipoprotein wza domain like"/>
    <property type="match status" value="2"/>
</dbReference>
<feature type="domain" description="Soluble ligand binding" evidence="1">
    <location>
        <begin position="149"/>
        <end position="198"/>
    </location>
</feature>
<organism evidence="3">
    <name type="scientific">marine metagenome</name>
    <dbReference type="NCBI Taxonomy" id="408172"/>
    <lineage>
        <taxon>unclassified sequences</taxon>
        <taxon>metagenomes</taxon>
        <taxon>ecological metagenomes</taxon>
    </lineage>
</organism>